<dbReference type="InterPro" id="IPR026866">
    <property type="entry name" value="CR006_AAA"/>
</dbReference>
<dbReference type="Pfam" id="PF13166">
    <property type="entry name" value="AAA_13"/>
    <property type="match status" value="1"/>
</dbReference>
<protein>
    <submittedName>
        <fullName evidence="2">AAA family ATPase</fullName>
    </submittedName>
</protein>
<dbReference type="Gene3D" id="3.40.50.300">
    <property type="entry name" value="P-loop containing nucleotide triphosphate hydrolases"/>
    <property type="match status" value="2"/>
</dbReference>
<accession>A0AAW6LYU4</accession>
<organism evidence="2 3">
    <name type="scientific">Bacteroides cellulosilyticus</name>
    <dbReference type="NCBI Taxonomy" id="246787"/>
    <lineage>
        <taxon>Bacteria</taxon>
        <taxon>Pseudomonadati</taxon>
        <taxon>Bacteroidota</taxon>
        <taxon>Bacteroidia</taxon>
        <taxon>Bacteroidales</taxon>
        <taxon>Bacteroidaceae</taxon>
        <taxon>Bacteroides</taxon>
    </lineage>
</organism>
<gene>
    <name evidence="2" type="ORF">PZH42_11095</name>
</gene>
<dbReference type="SUPFAM" id="SSF52540">
    <property type="entry name" value="P-loop containing nucleoside triphosphate hydrolases"/>
    <property type="match status" value="1"/>
</dbReference>
<feature type="domain" description="Protein CR006 P-loop" evidence="1">
    <location>
        <begin position="10"/>
        <end position="720"/>
    </location>
</feature>
<dbReference type="AlphaFoldDB" id="A0AAW6LYU4"/>
<evidence type="ECO:0000313" key="3">
    <source>
        <dbReference type="Proteomes" id="UP001221924"/>
    </source>
</evidence>
<comment type="caution">
    <text evidence="2">The sequence shown here is derived from an EMBL/GenBank/DDBJ whole genome shotgun (WGS) entry which is preliminary data.</text>
</comment>
<sequence length="735" mass="85675">MIQKFTIKNIATYNKTGVEFANLRKINFIYGSNGCGKTTISNFLAFPQNENYADCELAWKDDIPLKTLVYNRQFREENFGKGNINGVFTLGHATKEELEIIENKKKSLSVLIEEGKKQRSSWEKLKTDLKTVQEEFRDKAWQQVYKKHERNFKEAFRGYLYKQTFMDKLIEEYDNNSSELIELEYLQEKYKIVFASNVQSLPLLPVIGDNDIGTIEQNEIWNKKIVGHADINIGSLIQRLNINDWVNEGRKYLQEDSLICPFCQKETITEEFKKQLQLYFDETFTADCQAVQRWGEKYMAASTELISLLESISEKEKLNSVSKLNKELYDATLKTLSGQMTINKEHINNKRKEPSRSISLVPTTEVQEKIKALVVVANQEISKHNQVVENLHVEKQKLIAQIWRYVTAEYQDNIKQYLEKEKKIKAGINGLGEKVSKSRENYLALDSEIKRLTQNVTSVQPSIDEINRILQLYGFNNFQIVPSPGHENQYQIQREDGTLAENTLSEGEITFITFLYFMQLAKGGIDKDSMMEDRVLVIDDPVCSLDSTVLFIVSSLIKEMIKQVKIGVGNIRQLIVLTHNVYFHKEVSFVDGRTPKNGHTYYWILRKVDNITFVKGYEMENPIVSSYELLWKELKERDHNSGITIQNTMRRIIENYFKILGKFGDDELIQKFTNPQEQEICRSLICWINDGSHCLPDDLYIEAPFDTIDKYFDVFRQIFEEMGHIAHYNMMMEER</sequence>
<dbReference type="Proteomes" id="UP001221924">
    <property type="component" value="Unassembled WGS sequence"/>
</dbReference>
<evidence type="ECO:0000313" key="2">
    <source>
        <dbReference type="EMBL" id="MDE8694651.1"/>
    </source>
</evidence>
<evidence type="ECO:0000259" key="1">
    <source>
        <dbReference type="Pfam" id="PF13166"/>
    </source>
</evidence>
<name>A0AAW6LYU4_9BACE</name>
<reference evidence="2" key="1">
    <citation type="submission" date="2023-03" db="EMBL/GenBank/DDBJ databases">
        <title>DFI Biobank Strains.</title>
        <authorList>
            <person name="Mostad J."/>
            <person name="Paddock L."/>
            <person name="Medina S."/>
            <person name="Waligurski E."/>
            <person name="Barat B."/>
            <person name="Smith R."/>
            <person name="Burgo V."/>
            <person name="Metcalfe C."/>
            <person name="Woodson C."/>
            <person name="Sundararajan A."/>
            <person name="Ramaswamy R."/>
            <person name="Lin H."/>
            <person name="Pamer E.G."/>
        </authorList>
    </citation>
    <scope>NUCLEOTIDE SEQUENCE</scope>
    <source>
        <strain evidence="2">DFI.9.5</strain>
    </source>
</reference>
<proteinExistence type="predicted"/>
<dbReference type="RefSeq" id="WP_149934275.1">
    <property type="nucleotide sequence ID" value="NZ_CAXKYC010000017.1"/>
</dbReference>
<dbReference type="EMBL" id="JARFID010000008">
    <property type="protein sequence ID" value="MDE8694651.1"/>
    <property type="molecule type" value="Genomic_DNA"/>
</dbReference>
<dbReference type="InterPro" id="IPR027417">
    <property type="entry name" value="P-loop_NTPase"/>
</dbReference>